<feature type="chain" id="PRO_5016741914" description="DUF4232 domain-containing protein" evidence="2">
    <location>
        <begin position="24"/>
        <end position="261"/>
    </location>
</feature>
<gene>
    <name evidence="3" type="ORF">DVK44_09585</name>
</gene>
<feature type="signal peptide" evidence="2">
    <location>
        <begin position="1"/>
        <end position="23"/>
    </location>
</feature>
<feature type="compositionally biased region" description="Gly residues" evidence="1">
    <location>
        <begin position="78"/>
        <end position="115"/>
    </location>
</feature>
<dbReference type="AlphaFoldDB" id="A0A345HMI3"/>
<reference evidence="4" key="1">
    <citation type="submission" date="2018-07" db="EMBL/GenBank/DDBJ databases">
        <authorList>
            <person name="Zhao J."/>
        </authorList>
    </citation>
    <scope>NUCLEOTIDE SEQUENCE [LARGE SCALE GENOMIC DNA]</scope>
    <source>
        <strain evidence="4">GSSD-12</strain>
    </source>
</reference>
<keyword evidence="2" id="KW-0732">Signal</keyword>
<feature type="region of interest" description="Disordered" evidence="1">
    <location>
        <begin position="31"/>
        <end position="125"/>
    </location>
</feature>
<protein>
    <recommendedName>
        <fullName evidence="5">DUF4232 domain-containing protein</fullName>
    </recommendedName>
</protein>
<sequence>MRSRPTSRLARLAMTAVAVTALAATATACDSDDAADAAAGSSPSASESSASPEASDGASSPSTGTDAGEAGSSSDGSTSGGSTGGGSTGSTGSGSSGSGGSGGSTGSSGSTGSGSSGDDAGKDGYGQSCGNGDLTLTVGTDTQAGGYMYIKAQAKSGITCHLGDVPSLFYGADVDGNATIDKKDKPENIKLTGSAVAYLGVMPISVDDGGAKEYSNFSLITFETDTPVTFKVPKGWGEVNKPIVSYWHTDQQKAIPNLRNY</sequence>
<evidence type="ECO:0000313" key="4">
    <source>
        <dbReference type="Proteomes" id="UP000253868"/>
    </source>
</evidence>
<keyword evidence="4" id="KW-1185">Reference proteome</keyword>
<evidence type="ECO:0000256" key="2">
    <source>
        <dbReference type="SAM" id="SignalP"/>
    </source>
</evidence>
<accession>A0A345HMI3</accession>
<dbReference type="RefSeq" id="WP_114659272.1">
    <property type="nucleotide sequence ID" value="NZ_CP031194.1"/>
</dbReference>
<dbReference type="KEGG" id="spad:DVK44_09585"/>
<dbReference type="OrthoDB" id="3784430at2"/>
<name>A0A345HMI3_9ACTN</name>
<dbReference type="PROSITE" id="PS51257">
    <property type="entry name" value="PROKAR_LIPOPROTEIN"/>
    <property type="match status" value="1"/>
</dbReference>
<evidence type="ECO:0008006" key="5">
    <source>
        <dbReference type="Google" id="ProtNLM"/>
    </source>
</evidence>
<evidence type="ECO:0000313" key="3">
    <source>
        <dbReference type="EMBL" id="AXG77907.1"/>
    </source>
</evidence>
<dbReference type="Proteomes" id="UP000253868">
    <property type="component" value="Chromosome"/>
</dbReference>
<evidence type="ECO:0000256" key="1">
    <source>
        <dbReference type="SAM" id="MobiDB-lite"/>
    </source>
</evidence>
<organism evidence="3 4">
    <name type="scientific">Streptomyces paludis</name>
    <dbReference type="NCBI Taxonomy" id="2282738"/>
    <lineage>
        <taxon>Bacteria</taxon>
        <taxon>Bacillati</taxon>
        <taxon>Actinomycetota</taxon>
        <taxon>Actinomycetes</taxon>
        <taxon>Kitasatosporales</taxon>
        <taxon>Streptomycetaceae</taxon>
        <taxon>Streptomyces</taxon>
    </lineage>
</organism>
<dbReference type="EMBL" id="CP031194">
    <property type="protein sequence ID" value="AXG77907.1"/>
    <property type="molecule type" value="Genomic_DNA"/>
</dbReference>
<proteinExistence type="predicted"/>
<feature type="compositionally biased region" description="Low complexity" evidence="1">
    <location>
        <begin position="36"/>
        <end position="77"/>
    </location>
</feature>